<sequence length="261" mass="28722">MLEASCFYISCARGELLSGTIGIGVCNLACHSGYGTCLAIGTAGAASGQSLSKNTDRNEFLVAAQRSKLGDILRPDSRSSGHYYLLESILGENLIVGQILLDTDDYTFDPADTSYESQLKVLVKQNTRSGRPSQKHMDKTDIAHRCLAEIQSGIAFQKTNVNKILDLWSKYQKEELHENIEKHFLLAVDALPLMEIANNLANQYAGAFARIECRLVAASDLEKYNLLPKIVEEPSLGDGTFFSLLSAEWADNKDLVVKKIK</sequence>
<keyword evidence="3" id="KW-1185">Reference proteome</keyword>
<dbReference type="EMBL" id="CAJNOQ010005039">
    <property type="protein sequence ID" value="CAF1083778.1"/>
    <property type="molecule type" value="Genomic_DNA"/>
</dbReference>
<protein>
    <submittedName>
        <fullName evidence="1">Uncharacterized protein</fullName>
    </submittedName>
</protein>
<evidence type="ECO:0000313" key="1">
    <source>
        <dbReference type="EMBL" id="CAF1083778.1"/>
    </source>
</evidence>
<name>A0A814MX98_9BILA</name>
<evidence type="ECO:0000313" key="3">
    <source>
        <dbReference type="Proteomes" id="UP000663829"/>
    </source>
</evidence>
<proteinExistence type="predicted"/>
<accession>A0A814MX98</accession>
<dbReference type="Proteomes" id="UP000663829">
    <property type="component" value="Unassembled WGS sequence"/>
</dbReference>
<dbReference type="EMBL" id="CAJOBC010005039">
    <property type="protein sequence ID" value="CAF3849439.1"/>
    <property type="molecule type" value="Genomic_DNA"/>
</dbReference>
<dbReference type="AlphaFoldDB" id="A0A814MX98"/>
<gene>
    <name evidence="1" type="ORF">GPM918_LOCUS17902</name>
    <name evidence="2" type="ORF">SRO942_LOCUS17899</name>
</gene>
<organism evidence="1 3">
    <name type="scientific">Didymodactylos carnosus</name>
    <dbReference type="NCBI Taxonomy" id="1234261"/>
    <lineage>
        <taxon>Eukaryota</taxon>
        <taxon>Metazoa</taxon>
        <taxon>Spiralia</taxon>
        <taxon>Gnathifera</taxon>
        <taxon>Rotifera</taxon>
        <taxon>Eurotatoria</taxon>
        <taxon>Bdelloidea</taxon>
        <taxon>Philodinida</taxon>
        <taxon>Philodinidae</taxon>
        <taxon>Didymodactylos</taxon>
    </lineage>
</organism>
<dbReference type="Proteomes" id="UP000681722">
    <property type="component" value="Unassembled WGS sequence"/>
</dbReference>
<reference evidence="1" key="1">
    <citation type="submission" date="2021-02" db="EMBL/GenBank/DDBJ databases">
        <authorList>
            <person name="Nowell W R."/>
        </authorList>
    </citation>
    <scope>NUCLEOTIDE SEQUENCE</scope>
</reference>
<comment type="caution">
    <text evidence="1">The sequence shown here is derived from an EMBL/GenBank/DDBJ whole genome shotgun (WGS) entry which is preliminary data.</text>
</comment>
<evidence type="ECO:0000313" key="2">
    <source>
        <dbReference type="EMBL" id="CAF3849439.1"/>
    </source>
</evidence>